<dbReference type="Proteomes" id="UP000054396">
    <property type="component" value="Unassembled WGS sequence"/>
</dbReference>
<keyword evidence="5" id="KW-1185">Reference proteome</keyword>
<dbReference type="AlphaFoldDB" id="A0A0W7WKU5"/>
<keyword evidence="3" id="KW-0732">Signal</keyword>
<keyword evidence="2" id="KW-1133">Transmembrane helix</keyword>
<keyword evidence="2" id="KW-0472">Membrane</keyword>
<evidence type="ECO:0000256" key="2">
    <source>
        <dbReference type="SAM" id="Phobius"/>
    </source>
</evidence>
<evidence type="ECO:0000256" key="1">
    <source>
        <dbReference type="SAM" id="MobiDB-lite"/>
    </source>
</evidence>
<comment type="caution">
    <text evidence="4">The sequence shown here is derived from an EMBL/GenBank/DDBJ whole genome shotgun (WGS) entry which is preliminary data.</text>
</comment>
<organism evidence="4 5">
    <name type="scientific">Pseudoponticoccus marisrubri</name>
    <dbReference type="NCBI Taxonomy" id="1685382"/>
    <lineage>
        <taxon>Bacteria</taxon>
        <taxon>Pseudomonadati</taxon>
        <taxon>Pseudomonadota</taxon>
        <taxon>Alphaproteobacteria</taxon>
        <taxon>Rhodobacterales</taxon>
        <taxon>Roseobacteraceae</taxon>
        <taxon>Pseudoponticoccus</taxon>
    </lineage>
</organism>
<sequence>MRNTRPITWLESKAIGFLAVALLAADMGAAASHTSLRQYADTYTDYHFVAETPLTDPQGLSQSLCVVYERSNLANGYTVKGYALSSNRCRPVTRLLGLLHYPDPSIVTLSMADVTRMQVRGELPEDLSGSPGLSLKARIRANFVLYMTGAFVALILTGAIWASWRERRNRRQPSARQKLTFQAARQVAHQREDETRP</sequence>
<evidence type="ECO:0000313" key="4">
    <source>
        <dbReference type="EMBL" id="KUF11153.1"/>
    </source>
</evidence>
<feature type="transmembrane region" description="Helical" evidence="2">
    <location>
        <begin position="143"/>
        <end position="164"/>
    </location>
</feature>
<dbReference type="STRING" id="1685382.AVJ23_08855"/>
<feature type="chain" id="PRO_5006936372" evidence="3">
    <location>
        <begin position="25"/>
        <end position="197"/>
    </location>
</feature>
<feature type="signal peptide" evidence="3">
    <location>
        <begin position="1"/>
        <end position="24"/>
    </location>
</feature>
<protein>
    <submittedName>
        <fullName evidence="4">Uncharacterized protein</fullName>
    </submittedName>
</protein>
<evidence type="ECO:0000256" key="3">
    <source>
        <dbReference type="SAM" id="SignalP"/>
    </source>
</evidence>
<keyword evidence="2" id="KW-0812">Transmembrane</keyword>
<reference evidence="4 5" key="1">
    <citation type="submission" date="2015-12" db="EMBL/GenBank/DDBJ databases">
        <authorList>
            <person name="Shamseldin A."/>
            <person name="Moawad H."/>
            <person name="Abd El-Rahim W.M."/>
            <person name="Sadowsky M.J."/>
        </authorList>
    </citation>
    <scope>NUCLEOTIDE SEQUENCE [LARGE SCALE GENOMIC DNA]</scope>
    <source>
        <strain evidence="4 5">SJ5A-1</strain>
    </source>
</reference>
<gene>
    <name evidence="4" type="ORF">AVJ23_08855</name>
</gene>
<name>A0A0W7WKU5_9RHOB</name>
<proteinExistence type="predicted"/>
<evidence type="ECO:0000313" key="5">
    <source>
        <dbReference type="Proteomes" id="UP000054396"/>
    </source>
</evidence>
<feature type="region of interest" description="Disordered" evidence="1">
    <location>
        <begin position="172"/>
        <end position="197"/>
    </location>
</feature>
<accession>A0A0W7WKU5</accession>
<dbReference type="EMBL" id="LPXO01000004">
    <property type="protein sequence ID" value="KUF11153.1"/>
    <property type="molecule type" value="Genomic_DNA"/>
</dbReference>